<accession>A0A2T4DP20</accession>
<feature type="chain" id="PRO_5015666218" evidence="1">
    <location>
        <begin position="22"/>
        <end position="63"/>
    </location>
</feature>
<gene>
    <name evidence="3" type="ORF">C9994_11205</name>
    <name evidence="2" type="ORF">GCM10011506_37950</name>
</gene>
<sequence>MKKVIGAFVVYAVAMFSLNSAMQTNKAQAAKDASSLRVLDYTWNCVGSGGNCLDTVVVTPKKN</sequence>
<dbReference type="Proteomes" id="UP000240608">
    <property type="component" value="Unassembled WGS sequence"/>
</dbReference>
<evidence type="ECO:0000313" key="4">
    <source>
        <dbReference type="Proteomes" id="UP000240608"/>
    </source>
</evidence>
<dbReference type="AlphaFoldDB" id="A0A2T4DP20"/>
<feature type="signal peptide" evidence="1">
    <location>
        <begin position="1"/>
        <end position="21"/>
    </location>
</feature>
<keyword evidence="5" id="KW-1185">Reference proteome</keyword>
<evidence type="ECO:0000256" key="1">
    <source>
        <dbReference type="SAM" id="SignalP"/>
    </source>
</evidence>
<proteinExistence type="predicted"/>
<protein>
    <submittedName>
        <fullName evidence="3">Uncharacterized protein</fullName>
    </submittedName>
</protein>
<dbReference type="Proteomes" id="UP000636010">
    <property type="component" value="Unassembled WGS sequence"/>
</dbReference>
<organism evidence="3 4">
    <name type="scientific">Marivirga lumbricoides</name>
    <dbReference type="NCBI Taxonomy" id="1046115"/>
    <lineage>
        <taxon>Bacteria</taxon>
        <taxon>Pseudomonadati</taxon>
        <taxon>Bacteroidota</taxon>
        <taxon>Cytophagia</taxon>
        <taxon>Cytophagales</taxon>
        <taxon>Marivirgaceae</taxon>
        <taxon>Marivirga</taxon>
    </lineage>
</organism>
<reference evidence="2" key="4">
    <citation type="submission" date="2024-05" db="EMBL/GenBank/DDBJ databases">
        <authorList>
            <person name="Sun Q."/>
            <person name="Zhou Y."/>
        </authorList>
    </citation>
    <scope>NUCLEOTIDE SEQUENCE</scope>
    <source>
        <strain evidence="2">CGMCC 1.10832</strain>
    </source>
</reference>
<dbReference type="EMBL" id="PYVU01000106">
    <property type="protein sequence ID" value="PTB95555.1"/>
    <property type="molecule type" value="Genomic_DNA"/>
</dbReference>
<comment type="caution">
    <text evidence="3">The sequence shown here is derived from an EMBL/GenBank/DDBJ whole genome shotgun (WGS) entry which is preliminary data.</text>
</comment>
<evidence type="ECO:0000313" key="2">
    <source>
        <dbReference type="EMBL" id="GGC48731.1"/>
    </source>
</evidence>
<evidence type="ECO:0000313" key="3">
    <source>
        <dbReference type="EMBL" id="PTB95555.1"/>
    </source>
</evidence>
<evidence type="ECO:0000313" key="5">
    <source>
        <dbReference type="Proteomes" id="UP000636010"/>
    </source>
</evidence>
<reference evidence="2" key="1">
    <citation type="journal article" date="2014" name="Int. J. Syst. Evol. Microbiol.">
        <title>Complete genome of a new Firmicutes species belonging to the dominant human colonic microbiota ('Ruminococcus bicirculans') reveals two chromosomes and a selective capacity to utilize plant glucans.</title>
        <authorList>
            <consortium name="NISC Comparative Sequencing Program"/>
            <person name="Wegmann U."/>
            <person name="Louis P."/>
            <person name="Goesmann A."/>
            <person name="Henrissat B."/>
            <person name="Duncan S.H."/>
            <person name="Flint H.J."/>
        </authorList>
    </citation>
    <scope>NUCLEOTIDE SEQUENCE</scope>
    <source>
        <strain evidence="2">CGMCC 1.10832</strain>
    </source>
</reference>
<reference evidence="5" key="3">
    <citation type="journal article" date="2019" name="Int. J. Syst. Evol. Microbiol.">
        <title>The Global Catalogue of Microorganisms (GCM) 10K type strain sequencing project: providing services to taxonomists for standard genome sequencing and annotation.</title>
        <authorList>
            <consortium name="The Broad Institute Genomics Platform"/>
            <consortium name="The Broad Institute Genome Sequencing Center for Infectious Disease"/>
            <person name="Wu L."/>
            <person name="Ma J."/>
        </authorList>
    </citation>
    <scope>NUCLEOTIDE SEQUENCE [LARGE SCALE GENOMIC DNA]</scope>
    <source>
        <strain evidence="5">CGMCC 1.10832</strain>
    </source>
</reference>
<reference evidence="3 4" key="2">
    <citation type="submission" date="2018-03" db="EMBL/GenBank/DDBJ databases">
        <title>Cross-interface Injection: A General Nanoliter Liquid Handling Method Applied to Single Cells Genome Amplification Automated Nanoliter Liquid Handling Applied to Single Cell Multiple Displacement Amplification.</title>
        <authorList>
            <person name="Yun J."/>
            <person name="Xu P."/>
            <person name="Xu J."/>
            <person name="Dai X."/>
            <person name="Wang Y."/>
            <person name="Zheng X."/>
            <person name="Cao C."/>
            <person name="Yi Q."/>
            <person name="Zhu Y."/>
            <person name="Wang L."/>
            <person name="Dong Z."/>
            <person name="Huang Y."/>
            <person name="Huang L."/>
            <person name="Du W."/>
        </authorList>
    </citation>
    <scope>NUCLEOTIDE SEQUENCE [LARGE SCALE GENOMIC DNA]</scope>
    <source>
        <strain evidence="3 4">Z-D1-2</strain>
    </source>
</reference>
<name>A0A2T4DP20_9BACT</name>
<dbReference type="EMBL" id="BMEC01000013">
    <property type="protein sequence ID" value="GGC48731.1"/>
    <property type="molecule type" value="Genomic_DNA"/>
</dbReference>
<dbReference type="RefSeq" id="WP_188466569.1">
    <property type="nucleotide sequence ID" value="NZ_BAABHU010000013.1"/>
</dbReference>
<keyword evidence="1" id="KW-0732">Signal</keyword>